<feature type="transmembrane region" description="Helical" evidence="1">
    <location>
        <begin position="29"/>
        <end position="52"/>
    </location>
</feature>
<feature type="transmembrane region" description="Helical" evidence="1">
    <location>
        <begin position="183"/>
        <end position="204"/>
    </location>
</feature>
<protein>
    <recommendedName>
        <fullName evidence="4">Stage II sporulation protein M</fullName>
    </recommendedName>
</protein>
<keyword evidence="1" id="KW-1133">Transmembrane helix</keyword>
<dbReference type="RefSeq" id="WP_311860587.1">
    <property type="nucleotide sequence ID" value="NZ_JAUZVV010000001.1"/>
</dbReference>
<comment type="caution">
    <text evidence="2">The sequence shown here is derived from an EMBL/GenBank/DDBJ whole genome shotgun (WGS) entry which is preliminary data.</text>
</comment>
<name>A0ABU3GB38_9MICO</name>
<dbReference type="EMBL" id="JAUZVV010000001">
    <property type="protein sequence ID" value="MDT3315930.1"/>
    <property type="molecule type" value="Genomic_DNA"/>
</dbReference>
<proteinExistence type="predicted"/>
<sequence length="225" mass="24362">MPFRTSMVPVASSALPFWRRPGHLIRTNARAYVLLNVAAYSLVLVGFALGLLFPELNTARADALESDGTADLVRSVVSSAPLFALLIFAVNLFRLSLATIVLPSLLVPFAGLALFGWWAVETGVTLVQTTAVGWVALIPHALTVLIELQAYVLFLLGAWILGRSWLRPRSVGVQRHRDGYVRGLESIGLLAVPALILLVVGAIWEAYSLLYLVHPLSQWLLGGAA</sequence>
<evidence type="ECO:0008006" key="4">
    <source>
        <dbReference type="Google" id="ProtNLM"/>
    </source>
</evidence>
<reference evidence="2 3" key="1">
    <citation type="submission" date="2023-08" db="EMBL/GenBank/DDBJ databases">
        <title>Microbacterium aquilitoris sp. nov. and Microbacterium gwkjibeachense sp. nov., isolated from beach.</title>
        <authorList>
            <person name="Lee S.D."/>
            <person name="Yang H."/>
            <person name="Kim I."/>
        </authorList>
    </citation>
    <scope>NUCLEOTIDE SEQUENCE [LARGE SCALE GENOMIC DNA]</scope>
    <source>
        <strain evidence="2 3">KSW4-11</strain>
    </source>
</reference>
<organism evidence="2 3">
    <name type="scientific">Microbacterium gawkjiense</name>
    <dbReference type="NCBI Taxonomy" id="3067309"/>
    <lineage>
        <taxon>Bacteria</taxon>
        <taxon>Bacillati</taxon>
        <taxon>Actinomycetota</taxon>
        <taxon>Actinomycetes</taxon>
        <taxon>Micrococcales</taxon>
        <taxon>Microbacteriaceae</taxon>
        <taxon>Microbacterium</taxon>
    </lineage>
</organism>
<feature type="transmembrane region" description="Helical" evidence="1">
    <location>
        <begin position="100"/>
        <end position="120"/>
    </location>
</feature>
<feature type="transmembrane region" description="Helical" evidence="1">
    <location>
        <begin position="72"/>
        <end position="93"/>
    </location>
</feature>
<evidence type="ECO:0000313" key="2">
    <source>
        <dbReference type="EMBL" id="MDT3315930.1"/>
    </source>
</evidence>
<keyword evidence="1" id="KW-0812">Transmembrane</keyword>
<gene>
    <name evidence="2" type="ORF">Q9S71_03760</name>
</gene>
<accession>A0ABU3GB38</accession>
<keyword evidence="1" id="KW-0472">Membrane</keyword>
<dbReference type="Proteomes" id="UP001251849">
    <property type="component" value="Unassembled WGS sequence"/>
</dbReference>
<keyword evidence="3" id="KW-1185">Reference proteome</keyword>
<evidence type="ECO:0000313" key="3">
    <source>
        <dbReference type="Proteomes" id="UP001251849"/>
    </source>
</evidence>
<feature type="transmembrane region" description="Helical" evidence="1">
    <location>
        <begin position="140"/>
        <end position="162"/>
    </location>
</feature>
<evidence type="ECO:0000256" key="1">
    <source>
        <dbReference type="SAM" id="Phobius"/>
    </source>
</evidence>